<sequence length="178" mass="19547">MTELVTIARPYAKALLDVASTNRTSWLALVRELSQVAHLPEVLSVISSPKVGCQQIVDLLISELTSPLKTASATKNFVRMLVETHRVQLLPEIATQFSILNNAQEGLADVTIESAFSIDGDRLSELVVALERKFQRRLKPIVKIDPKLIGGVRVIVGDKVHDTSIRARLSEMQAALIA</sequence>
<evidence type="ECO:0000256" key="1">
    <source>
        <dbReference type="ARBA" id="ARBA00004370"/>
    </source>
</evidence>
<evidence type="ECO:0000256" key="5">
    <source>
        <dbReference type="ARBA" id="ARBA00023136"/>
    </source>
</evidence>
<proteinExistence type="inferred from homology"/>
<keyword evidence="3 7" id="KW-0375">Hydrogen ion transport</keyword>
<name>A0A916JXI8_9BURK</name>
<protein>
    <recommendedName>
        <fullName evidence="7">ATP synthase subunit delta</fullName>
    </recommendedName>
    <alternativeName>
        <fullName evidence="7">ATP synthase F(1) sector subunit delta</fullName>
    </alternativeName>
    <alternativeName>
        <fullName evidence="7">F-type ATPase subunit delta</fullName>
        <shortName evidence="7">F-ATPase subunit delta</shortName>
    </alternativeName>
</protein>
<dbReference type="Proteomes" id="UP000693996">
    <property type="component" value="Chromosome"/>
</dbReference>
<evidence type="ECO:0000256" key="6">
    <source>
        <dbReference type="ARBA" id="ARBA00023310"/>
    </source>
</evidence>
<evidence type="ECO:0000313" key="8">
    <source>
        <dbReference type="EMBL" id="CAG7604041.1"/>
    </source>
</evidence>
<dbReference type="AlphaFoldDB" id="A0A916JXI8"/>
<dbReference type="RefSeq" id="WP_216797326.1">
    <property type="nucleotide sequence ID" value="NZ_OU343031.1"/>
</dbReference>
<evidence type="ECO:0000313" key="9">
    <source>
        <dbReference type="Proteomes" id="UP000693996"/>
    </source>
</evidence>
<comment type="subcellular location">
    <subcellularLocation>
        <location evidence="7">Cell membrane</location>
        <topology evidence="7">Peripheral membrane protein</topology>
    </subcellularLocation>
    <subcellularLocation>
        <location evidence="1">Membrane</location>
    </subcellularLocation>
</comment>
<dbReference type="GO" id="GO:0046933">
    <property type="term" value="F:proton-transporting ATP synthase activity, rotational mechanism"/>
    <property type="evidence" value="ECO:0007669"/>
    <property type="project" value="UniProtKB-UniRule"/>
</dbReference>
<reference evidence="8" key="1">
    <citation type="submission" date="2021-06" db="EMBL/GenBank/DDBJ databases">
        <authorList>
            <person name="Szabo G."/>
        </authorList>
    </citation>
    <scope>NUCLEOTIDE SEQUENCE</scope>
    <source>
        <strain evidence="8">MYVALT</strain>
    </source>
</reference>
<dbReference type="EMBL" id="OU343031">
    <property type="protein sequence ID" value="CAG7604041.1"/>
    <property type="molecule type" value="Genomic_DNA"/>
</dbReference>
<dbReference type="NCBIfam" id="TIGR01145">
    <property type="entry name" value="ATP_synt_delta"/>
    <property type="match status" value="1"/>
</dbReference>
<evidence type="ECO:0000256" key="4">
    <source>
        <dbReference type="ARBA" id="ARBA00023065"/>
    </source>
</evidence>
<dbReference type="KEGG" id="vtr:MYVALT_G_00140"/>
<dbReference type="HAMAP" id="MF_01416">
    <property type="entry name" value="ATP_synth_delta_bact"/>
    <property type="match status" value="1"/>
</dbReference>
<keyword evidence="6 7" id="KW-0066">ATP synthesis</keyword>
<dbReference type="GO" id="GO:0045259">
    <property type="term" value="C:proton-transporting ATP synthase complex"/>
    <property type="evidence" value="ECO:0007669"/>
    <property type="project" value="UniProtKB-KW"/>
</dbReference>
<dbReference type="Pfam" id="PF00213">
    <property type="entry name" value="OSCP"/>
    <property type="match status" value="1"/>
</dbReference>
<dbReference type="InterPro" id="IPR000711">
    <property type="entry name" value="ATPase_OSCP/dsu"/>
</dbReference>
<keyword evidence="7" id="KW-0139">CF(1)</keyword>
<keyword evidence="4 7" id="KW-0406">Ion transport</keyword>
<comment type="function">
    <text evidence="7">This protein is part of the stalk that links CF(0) to CF(1). It either transmits conformational changes from CF(0) to CF(1) or is implicated in proton conduction.</text>
</comment>
<keyword evidence="5 7" id="KW-0472">Membrane</keyword>
<evidence type="ECO:0000256" key="7">
    <source>
        <dbReference type="HAMAP-Rule" id="MF_01416"/>
    </source>
</evidence>
<keyword evidence="9" id="KW-1185">Reference proteome</keyword>
<dbReference type="GO" id="GO:0005886">
    <property type="term" value="C:plasma membrane"/>
    <property type="evidence" value="ECO:0007669"/>
    <property type="project" value="UniProtKB-SubCell"/>
</dbReference>
<organism evidence="8 9">
    <name type="scientific">Candidatus Vallotiella hemipterorum</name>
    <dbReference type="NCBI Taxonomy" id="1177213"/>
    <lineage>
        <taxon>Bacteria</taxon>
        <taxon>Pseudomonadati</taxon>
        <taxon>Pseudomonadota</taxon>
        <taxon>Betaproteobacteria</taxon>
        <taxon>Burkholderiales</taxon>
        <taxon>Burkholderiaceae</taxon>
        <taxon>Candidatus Vallotiella</taxon>
    </lineage>
</organism>
<dbReference type="PANTHER" id="PTHR11910">
    <property type="entry name" value="ATP SYNTHASE DELTA CHAIN"/>
    <property type="match status" value="1"/>
</dbReference>
<gene>
    <name evidence="7 8" type="primary">atpH</name>
    <name evidence="8" type="ORF">MYVALT_G_00140</name>
</gene>
<accession>A0A916JXI8</accession>
<evidence type="ECO:0000256" key="2">
    <source>
        <dbReference type="ARBA" id="ARBA00022448"/>
    </source>
</evidence>
<keyword evidence="2 7" id="KW-0813">Transport</keyword>
<evidence type="ECO:0000256" key="3">
    <source>
        <dbReference type="ARBA" id="ARBA00022781"/>
    </source>
</evidence>
<keyword evidence="7" id="KW-1003">Cell membrane</keyword>
<comment type="function">
    <text evidence="7">F(1)F(0) ATP synthase produces ATP from ADP in the presence of a proton or sodium gradient. F-type ATPases consist of two structural domains, F(1) containing the extramembraneous catalytic core and F(0) containing the membrane proton channel, linked together by a central stalk and a peripheral stalk. During catalysis, ATP synthesis in the catalytic domain of F(1) is coupled via a rotary mechanism of the central stalk subunits to proton translocation.</text>
</comment>
<comment type="similarity">
    <text evidence="7">Belongs to the ATPase delta chain family.</text>
</comment>
<dbReference type="NCBIfam" id="NF004402">
    <property type="entry name" value="PRK05758.2-2"/>
    <property type="match status" value="1"/>
</dbReference>